<accession>A0A1X0QRY3</accession>
<dbReference type="VEuPathDB" id="FungiDB:BCV72DRAFT_245102"/>
<feature type="repeat" description="PPR" evidence="5">
    <location>
        <begin position="642"/>
        <end position="678"/>
    </location>
</feature>
<reference evidence="7" key="1">
    <citation type="journal article" date="2016" name="Proc. Natl. Acad. Sci. U.S.A.">
        <title>Lipid metabolic changes in an early divergent fungus govern the establishment of a mutualistic symbiosis with endobacteria.</title>
        <authorList>
            <person name="Lastovetsky O.A."/>
            <person name="Gaspar M.L."/>
            <person name="Mondo S.J."/>
            <person name="LaButti K.M."/>
            <person name="Sandor L."/>
            <person name="Grigoriev I.V."/>
            <person name="Henry S.A."/>
            <person name="Pawlowska T.E."/>
        </authorList>
    </citation>
    <scope>NUCLEOTIDE SEQUENCE [LARGE SCALE GENOMIC DNA]</scope>
    <source>
        <strain evidence="7">ATCC 52814</strain>
    </source>
</reference>
<evidence type="ECO:0000256" key="4">
    <source>
        <dbReference type="ARBA" id="ARBA00044511"/>
    </source>
</evidence>
<evidence type="ECO:0000256" key="3">
    <source>
        <dbReference type="ARBA" id="ARBA00044493"/>
    </source>
</evidence>
<evidence type="ECO:0000256" key="2">
    <source>
        <dbReference type="ARBA" id="ARBA00022737"/>
    </source>
</evidence>
<evidence type="ECO:0000313" key="7">
    <source>
        <dbReference type="EMBL" id="ORE02532.1"/>
    </source>
</evidence>
<dbReference type="InterPro" id="IPR002885">
    <property type="entry name" value="PPR_rpt"/>
</dbReference>
<dbReference type="PROSITE" id="PS51375">
    <property type="entry name" value="PPR"/>
    <property type="match status" value="1"/>
</dbReference>
<gene>
    <name evidence="7" type="ORF">BCV72DRAFT_245102</name>
</gene>
<dbReference type="Pfam" id="PF01535">
    <property type="entry name" value="PPR"/>
    <property type="match status" value="1"/>
</dbReference>
<comment type="function">
    <text evidence="3">Regulates mitochondrial small subunit maturation by controlling 15S rRNA 5'-end processing. Localizes to the 5' precursor of the 15S rRNA in a position that is subsequently occupied by mS47 in the mature yeast mtSSU. Uses structure and sequence-specific RNA recognition, binding to a single-stranded region of the precursor and specifically recognizing bases -6 to -1. The exchange of Ccm1 for mS47 is coupled to the irreversible removal of precursor rRNA that is accompanied by conformational changes of the mitoribosomal proteins uS5m and mS26. These conformational changes signal completion of 5'-end rRNA processing through protection of the mature 5'-end of the 15S rRNA and stabilization of mS47. The removal of the 5' precursor together with the dissociation of Ccm1 may be catalyzed by the 5'-3' exoribonuclease Pet127. Involved in the specific removal of group I introns in mitochondrial encoded transcripts.</text>
</comment>
<feature type="compositionally biased region" description="Basic and acidic residues" evidence="6">
    <location>
        <begin position="706"/>
        <end position="715"/>
    </location>
</feature>
<comment type="similarity">
    <text evidence="1">Belongs to the CCM1 family.</text>
</comment>
<evidence type="ECO:0000256" key="5">
    <source>
        <dbReference type="PROSITE-ProRule" id="PRU00708"/>
    </source>
</evidence>
<organism evidence="7">
    <name type="scientific">Rhizopus microsporus var. microsporus</name>
    <dbReference type="NCBI Taxonomy" id="86635"/>
    <lineage>
        <taxon>Eukaryota</taxon>
        <taxon>Fungi</taxon>
        <taxon>Fungi incertae sedis</taxon>
        <taxon>Mucoromycota</taxon>
        <taxon>Mucoromycotina</taxon>
        <taxon>Mucoromycetes</taxon>
        <taxon>Mucorales</taxon>
        <taxon>Mucorineae</taxon>
        <taxon>Rhizopodaceae</taxon>
        <taxon>Rhizopus</taxon>
    </lineage>
</organism>
<evidence type="ECO:0008006" key="8">
    <source>
        <dbReference type="Google" id="ProtNLM"/>
    </source>
</evidence>
<evidence type="ECO:0000256" key="1">
    <source>
        <dbReference type="ARBA" id="ARBA00006192"/>
    </source>
</evidence>
<evidence type="ECO:0000256" key="6">
    <source>
        <dbReference type="SAM" id="MobiDB-lite"/>
    </source>
</evidence>
<dbReference type="PANTHER" id="PTHR47447">
    <property type="entry name" value="OS03G0856100 PROTEIN"/>
    <property type="match status" value="1"/>
</dbReference>
<dbReference type="Proteomes" id="UP000242414">
    <property type="component" value="Unassembled WGS sequence"/>
</dbReference>
<dbReference type="Gene3D" id="1.25.40.10">
    <property type="entry name" value="Tetratricopeptide repeat domain"/>
    <property type="match status" value="3"/>
</dbReference>
<dbReference type="Pfam" id="PF13812">
    <property type="entry name" value="PPR_3"/>
    <property type="match status" value="1"/>
</dbReference>
<dbReference type="PANTHER" id="PTHR47447:SF23">
    <property type="entry name" value="PENTACOTRIPEPTIDE-REPEAT REGION OF PRORP DOMAIN-CONTAINING PROTEIN"/>
    <property type="match status" value="1"/>
</dbReference>
<feature type="region of interest" description="Disordered" evidence="6">
    <location>
        <begin position="706"/>
        <end position="735"/>
    </location>
</feature>
<comment type="subunit">
    <text evidence="4">Binds to mitochondrial small subunit 15S rRNA.</text>
</comment>
<dbReference type="InterPro" id="IPR011990">
    <property type="entry name" value="TPR-like_helical_dom_sf"/>
</dbReference>
<dbReference type="AlphaFoldDB" id="A0A1X0QRY3"/>
<dbReference type="EMBL" id="KV922045">
    <property type="protein sequence ID" value="ORE02532.1"/>
    <property type="molecule type" value="Genomic_DNA"/>
</dbReference>
<dbReference type="OrthoDB" id="185373at2759"/>
<protein>
    <recommendedName>
        <fullName evidence="8">Pentacotripeptide-repeat region of PRORP domain-containing protein</fullName>
    </recommendedName>
</protein>
<name>A0A1X0QRY3_RHIZD</name>
<proteinExistence type="inferred from homology"/>
<keyword evidence="2" id="KW-0677">Repeat</keyword>
<sequence>MSFQSILQREGWRPQNHLFTKLLCQNCLSRSMPPFYRRWASTIPQQKTAERNLLDHFREELYHPEKYVSEPNVQSYSPLVKTTITRRLTRKRLLKSYWRLKTKDPQRLAELTRQDIDQFISRFVVNSDDLVAKRPMAQIFYILQELKNGRFEQVSFGLNEAEYMICLAAELKWTDKCLALLHEIALKQKLSLSIRTYDAVFQLLSENKNLQEMEFWLNHMKEQSIGLTERTIRSMFLCHLGQGQVGDGIAYVKRNAKGSKLLSLIDEYGDDKTELLSRLLNYFAMQALSEKQLYVARNIYIQKIELGLSSNSLLRRIMRACTQANELHTAEVVLRDTISIQDTKGAQLCADLLIDTLLHQRNIVHSVSVWEKMTQSGIELSQQTVDKLLVHCAKYKYHADVLRLYKRYQKVYPNMSYEARVRAVRCMVLVREYPMAKKLAEGLAAHIRNMDHRLGKLAARTFFGLSAKTGDIELFEQTFSQIEDLGPTIRHKGLTSLMACYIQRGDLLAAKSAFKSMADYTKGPDVVDFNLLMRTVLLEDKTINHEKILEILKHMALVNITPDQTTIRHMIQYYEQGSSMLNELYKKLLEMPLRKSDQVILNNMAIDKLLTKCSVEYVANLFFKNDRGLILPGENGKAIERDTITYKMLLSACLVDNRPNLTIAERLIKDMLSRGIKPSMKHYAMFIELLGKKGNFRKARKYIKNMEENTGEKPKPTLYLNVHHPDSMSKSSKNK</sequence>